<evidence type="ECO:0000313" key="2">
    <source>
        <dbReference type="Proteomes" id="UP000199076"/>
    </source>
</evidence>
<keyword evidence="2" id="KW-1185">Reference proteome</keyword>
<dbReference type="OrthoDB" id="228552at2157"/>
<proteinExistence type="predicted"/>
<evidence type="ECO:0000313" key="1">
    <source>
        <dbReference type="EMBL" id="SDG20730.1"/>
    </source>
</evidence>
<dbReference type="AlphaFoldDB" id="A0A1G7SEV3"/>
<dbReference type="EMBL" id="FNBK01000018">
    <property type="protein sequence ID" value="SDG20730.1"/>
    <property type="molecule type" value="Genomic_DNA"/>
</dbReference>
<gene>
    <name evidence="1" type="ORF">SAMN05216218_11814</name>
</gene>
<dbReference type="Proteomes" id="UP000199076">
    <property type="component" value="Unassembled WGS sequence"/>
</dbReference>
<accession>A0A1G7SEV3</accession>
<name>A0A1G7SEV3_9EURY</name>
<reference evidence="2" key="1">
    <citation type="submission" date="2016-10" db="EMBL/GenBank/DDBJ databases">
        <authorList>
            <person name="Varghese N."/>
            <person name="Submissions S."/>
        </authorList>
    </citation>
    <scope>NUCLEOTIDE SEQUENCE [LARGE SCALE GENOMIC DNA]</scope>
    <source>
        <strain evidence="2">IBRC-M 10760</strain>
    </source>
</reference>
<sequence>MQQRADASGGRMLARTWTIAAQFYDPADYGIPDLPEWVEGRDAEGRLVLADSETGEAFMRAENPTKVRR</sequence>
<protein>
    <submittedName>
        <fullName evidence="1">Uncharacterized protein</fullName>
    </submittedName>
</protein>
<organism evidence="1 2">
    <name type="scientific">Halorientalis regularis</name>
    <dbReference type="NCBI Taxonomy" id="660518"/>
    <lineage>
        <taxon>Archaea</taxon>
        <taxon>Methanobacteriati</taxon>
        <taxon>Methanobacteriota</taxon>
        <taxon>Stenosarchaea group</taxon>
        <taxon>Halobacteria</taxon>
        <taxon>Halobacteriales</taxon>
        <taxon>Haloarculaceae</taxon>
        <taxon>Halorientalis</taxon>
    </lineage>
</organism>
<dbReference type="RefSeq" id="WP_092694910.1">
    <property type="nucleotide sequence ID" value="NZ_FNBK01000018.1"/>
</dbReference>